<name>H8ZA62_NEMA1</name>
<organism evidence="1">
    <name type="scientific">Nematocida ausubeli (strain ATCC PRA-371 / ERTm2)</name>
    <name type="common">Nematode killer fungus</name>
    <dbReference type="NCBI Taxonomy" id="1913371"/>
    <lineage>
        <taxon>Eukaryota</taxon>
        <taxon>Fungi</taxon>
        <taxon>Fungi incertae sedis</taxon>
        <taxon>Microsporidia</taxon>
        <taxon>Nematocida</taxon>
    </lineage>
</organism>
<dbReference type="HOGENOM" id="CLU_2513151_0_0_1"/>
<reference evidence="1" key="1">
    <citation type="submission" date="2011-03" db="EMBL/GenBank/DDBJ databases">
        <title>The Genome Sequence of Nematocida sp1 strain ERTm2.</title>
        <authorList>
            <consortium name="The Broad Institute Genome Sequencing Platform"/>
            <consortium name="The Broad Institute Genome Sequencing Center for Infectious Disease"/>
            <person name="Cuomo C."/>
            <person name="Troemel E."/>
            <person name="Young S.K."/>
            <person name="Zeng Q."/>
            <person name="Gargeya S."/>
            <person name="Fitzgerald M."/>
            <person name="Haas B."/>
            <person name="Abouelleil A."/>
            <person name="Alvarado L."/>
            <person name="Arachchi H.M."/>
            <person name="Berlin A."/>
            <person name="Brown A."/>
            <person name="Chapman S.B."/>
            <person name="Chen Z."/>
            <person name="Dunbar C."/>
            <person name="Freedman E."/>
            <person name="Gearin G."/>
            <person name="Gellesch M."/>
            <person name="Goldberg J."/>
            <person name="Griggs A."/>
            <person name="Gujja S."/>
            <person name="Heilman E.R."/>
            <person name="Heiman D."/>
            <person name="Howarth C."/>
            <person name="Larson L."/>
            <person name="Lui A."/>
            <person name="MacDonald P.J.P."/>
            <person name="Mehta T."/>
            <person name="Montmayeur A."/>
            <person name="Murphy C."/>
            <person name="Neiman D."/>
            <person name="Pearson M."/>
            <person name="Priest M."/>
            <person name="Roberts A."/>
            <person name="Saif S."/>
            <person name="Shea T."/>
            <person name="Shenoy N."/>
            <person name="Sisk P."/>
            <person name="Stolte C."/>
            <person name="Sykes S."/>
            <person name="White J."/>
            <person name="Yandava C."/>
            <person name="Wortman J."/>
            <person name="Nusbaum C."/>
            <person name="Birren B."/>
        </authorList>
    </citation>
    <scope>NUCLEOTIDE SEQUENCE</scope>
    <source>
        <strain evidence="1">ERTm2</strain>
    </source>
</reference>
<sequence length="85" mass="9624">MYYTSKSFYPKTSISPFTICYYMTIQNVSWVIFGSCVFCNPPICMLKYKESGLGSLSFILIKLKILANSKKLNGSKSSQASNRKK</sequence>
<dbReference type="Proteomes" id="UP000005622">
    <property type="component" value="Unassembled WGS sequence"/>
</dbReference>
<dbReference type="AlphaFoldDB" id="H8ZA62"/>
<gene>
    <name evidence="1" type="ORF">NERG_00483</name>
</gene>
<proteinExistence type="predicted"/>
<accession>H8ZA62</accession>
<evidence type="ECO:0000313" key="1">
    <source>
        <dbReference type="EMBL" id="EHY66843.1"/>
    </source>
</evidence>
<dbReference type="EMBL" id="JH604633">
    <property type="protein sequence ID" value="EHY66843.1"/>
    <property type="molecule type" value="Genomic_DNA"/>
</dbReference>
<protein>
    <submittedName>
        <fullName evidence="1">Uncharacterized protein</fullName>
    </submittedName>
</protein>